<organism evidence="1 2">
    <name type="scientific">Pseudomonas syringae pv. solidagae</name>
    <dbReference type="NCBI Taxonomy" id="264458"/>
    <lineage>
        <taxon>Bacteria</taxon>
        <taxon>Pseudomonadati</taxon>
        <taxon>Pseudomonadota</taxon>
        <taxon>Gammaproteobacteria</taxon>
        <taxon>Pseudomonadales</taxon>
        <taxon>Pseudomonadaceae</taxon>
        <taxon>Pseudomonas</taxon>
        <taxon>Pseudomonas syringae</taxon>
    </lineage>
</organism>
<dbReference type="Proteomes" id="UP000268096">
    <property type="component" value="Unassembled WGS sequence"/>
</dbReference>
<evidence type="ECO:0000313" key="2">
    <source>
        <dbReference type="Proteomes" id="UP000268096"/>
    </source>
</evidence>
<sequence>MKISSSINQYRVILKSDGFLQNSLDRGVVLHIGRTFPNFKNPFSNRLMGCCAMTVLTNLVGSDVVTALVIHDYFQLFFSEDIIVSVYNSYSIIGSTVKGLQGKKLLSVSESELEIELVFEGLAKVRIDMSPDGFNGPEAMQLSKPGFPRVIWN</sequence>
<dbReference type="AlphaFoldDB" id="A0A3M5LQS0"/>
<evidence type="ECO:0000313" key="1">
    <source>
        <dbReference type="EMBL" id="RMT50361.1"/>
    </source>
</evidence>
<dbReference type="EMBL" id="RBTH01000050">
    <property type="protein sequence ID" value="RMT50361.1"/>
    <property type="molecule type" value="Genomic_DNA"/>
</dbReference>
<accession>A0A3M5LQS0</accession>
<comment type="caution">
    <text evidence="1">The sequence shown here is derived from an EMBL/GenBank/DDBJ whole genome shotgun (WGS) entry which is preliminary data.</text>
</comment>
<gene>
    <name evidence="1" type="ORF">ALP48_200019</name>
</gene>
<proteinExistence type="predicted"/>
<reference evidence="1 2" key="1">
    <citation type="submission" date="2018-08" db="EMBL/GenBank/DDBJ databases">
        <title>Recombination of ecologically and evolutionarily significant loci maintains genetic cohesion in the Pseudomonas syringae species complex.</title>
        <authorList>
            <person name="Dillon M."/>
            <person name="Thakur S."/>
            <person name="Almeida R.N.D."/>
            <person name="Weir B.S."/>
            <person name="Guttman D.S."/>
        </authorList>
    </citation>
    <scope>NUCLEOTIDE SEQUENCE [LARGE SCALE GENOMIC DNA]</scope>
    <source>
        <strain evidence="1 2">ICMP 16926</strain>
    </source>
</reference>
<name>A0A3M5LQS0_PSESX</name>
<protein>
    <submittedName>
        <fullName evidence="1">Uncharacterized protein</fullName>
    </submittedName>
</protein>